<dbReference type="PATRIC" id="fig|56107.3.peg.7402"/>
<reference evidence="2 3" key="1">
    <citation type="submission" date="2012-06" db="EMBL/GenBank/DDBJ databases">
        <title>Finished plasmid 3 of genome of Cylindrospermum stagnale PCC 7417.</title>
        <authorList>
            <consortium name="US DOE Joint Genome Institute"/>
            <person name="Gugger M."/>
            <person name="Coursin T."/>
            <person name="Rippka R."/>
            <person name="Tandeau De Marsac N."/>
            <person name="Huntemann M."/>
            <person name="Wei C.-L."/>
            <person name="Han J."/>
            <person name="Detter J.C."/>
            <person name="Han C."/>
            <person name="Tapia R."/>
            <person name="Davenport K."/>
            <person name="Daligault H."/>
            <person name="Erkkila T."/>
            <person name="Gu W."/>
            <person name="Munk A.C.C."/>
            <person name="Teshima H."/>
            <person name="Xu Y."/>
            <person name="Chain P."/>
            <person name="Chen A."/>
            <person name="Krypides N."/>
            <person name="Mavromatis K."/>
            <person name="Markowitz V."/>
            <person name="Szeto E."/>
            <person name="Ivanova N."/>
            <person name="Mikhailova N."/>
            <person name="Ovchinnikova G."/>
            <person name="Pagani I."/>
            <person name="Pati A."/>
            <person name="Goodwin L."/>
            <person name="Peters L."/>
            <person name="Pitluck S."/>
            <person name="Woyke T."/>
            <person name="Kerfeld C."/>
        </authorList>
    </citation>
    <scope>NUCLEOTIDE SEQUENCE [LARGE SCALE GENOMIC DNA]</scope>
    <source>
        <strain evidence="2 3">PCC 7417</strain>
        <plasmid evidence="3">Plasmid pCYLST.03</plasmid>
    </source>
</reference>
<protein>
    <submittedName>
        <fullName evidence="2">Uncharacterized protein</fullName>
    </submittedName>
</protein>
<keyword evidence="2" id="KW-0614">Plasmid</keyword>
<dbReference type="EMBL" id="CP003645">
    <property type="protein sequence ID" value="AFZ28599.1"/>
    <property type="molecule type" value="Genomic_DNA"/>
</dbReference>
<gene>
    <name evidence="2" type="ORF">Cylst_6381</name>
</gene>
<keyword evidence="1" id="KW-0175">Coiled coil</keyword>
<dbReference type="Proteomes" id="UP000010475">
    <property type="component" value="Plasmid pCYLST.03"/>
</dbReference>
<proteinExistence type="predicted"/>
<evidence type="ECO:0000313" key="2">
    <source>
        <dbReference type="EMBL" id="AFZ28599.1"/>
    </source>
</evidence>
<dbReference type="OrthoDB" id="574575at2"/>
<keyword evidence="3" id="KW-1185">Reference proteome</keyword>
<evidence type="ECO:0000256" key="1">
    <source>
        <dbReference type="SAM" id="Coils"/>
    </source>
</evidence>
<accession>K9X930</accession>
<sequence length="756" mass="84141">MSDFQTLKNRVILASFASTGLGVLLLFTPAKAVSNWVIAGSIGFLVAGNAIVDKAEKLHDKQAKKNNFQLQKLDTELANNHQLLSAKVQELASIKAELVISYTDNHQITQNALQLKATISKLQGELMTAKNQLSEAKDINSSTAVEILQDSFVEFKSQISALTTMLAKKYPDLSNDWALVEVEYQKQATELTNQIRVVSDQSESQELISMALAVQYEILYRGSMLKVKAYKSVVTHLAQQLIDVMPIDEHSAAIEELNQTWQAKTQAVKQEYHQYFEAIKAEFSEVADTVTTAYREDFNSIISEGMSQSEQIEALQLELHRLTRKLEELSKPHRFPGLTEQARVGNAIIDYYQRLGYCLDAIDWVSNETGYKLLFHHTRNGSRFISTDLLNDGDLPEKLKEVSASLNTPKFEQSERGGHVVLEVQTRHKRKSSSADDIARLWTPASQFEKTVKDWSRVRITGGSESGKSPTAENLAVCILKTRPGTAKLFNPQHDSVKNYWTIPVVGTSHNESEKGISTLAKLVDLRSTGKESREQFEVWIFDEIDSTMSHTHGKKSVIGGNVNFIIKQASHQNLGAIFIGQNANVSEYPGMDRSDWNNAVNVHIGANAYDAITNSNRFTSEEQAKLKATTDKLTEFCTGKNEELGLDKTNPNAYRFALVLEPNKKPYFVELPRFGCYTYDQITPVNTLVAGNDASNNASNSQSLEPLQSKDIAVAVAGDRGVMCAGCGSTNIKRNGKIAGKQKYQCKDCKTNWSE</sequence>
<geneLocation type="plasmid" evidence="2 3">
    <name>pCYLST.03</name>
</geneLocation>
<evidence type="ECO:0000313" key="3">
    <source>
        <dbReference type="Proteomes" id="UP000010475"/>
    </source>
</evidence>
<organism evidence="2 3">
    <name type="scientific">Cylindrospermum stagnale PCC 7417</name>
    <dbReference type="NCBI Taxonomy" id="56107"/>
    <lineage>
        <taxon>Bacteria</taxon>
        <taxon>Bacillati</taxon>
        <taxon>Cyanobacteriota</taxon>
        <taxon>Cyanophyceae</taxon>
        <taxon>Nostocales</taxon>
        <taxon>Nostocaceae</taxon>
        <taxon>Cylindrospermum</taxon>
    </lineage>
</organism>
<dbReference type="RefSeq" id="WP_015211432.1">
    <property type="nucleotide sequence ID" value="NC_019758.1"/>
</dbReference>
<feature type="coiled-coil region" evidence="1">
    <location>
        <begin position="112"/>
        <end position="139"/>
    </location>
</feature>
<dbReference type="AlphaFoldDB" id="K9X930"/>
<dbReference type="HOGENOM" id="CLU_385733_0_0_3"/>
<dbReference type="KEGG" id="csg:Cylst_6381"/>
<name>K9X930_9NOST</name>